<evidence type="ECO:0000313" key="1">
    <source>
        <dbReference type="EMBL" id="GAA2972266.1"/>
    </source>
</evidence>
<name>A0ABP6K804_9ACTN</name>
<keyword evidence="2" id="KW-1185">Reference proteome</keyword>
<proteinExistence type="predicted"/>
<comment type="caution">
    <text evidence="1">The sequence shown here is derived from an EMBL/GenBank/DDBJ whole genome shotgun (WGS) entry which is preliminary data.</text>
</comment>
<dbReference type="Proteomes" id="UP001500403">
    <property type="component" value="Unassembled WGS sequence"/>
</dbReference>
<dbReference type="Pfam" id="PF02810">
    <property type="entry name" value="SEC-C"/>
    <property type="match status" value="1"/>
</dbReference>
<protein>
    <submittedName>
        <fullName evidence="1">Uncharacterized protein</fullName>
    </submittedName>
</protein>
<dbReference type="SUPFAM" id="SSF103642">
    <property type="entry name" value="Sec-C motif"/>
    <property type="match status" value="1"/>
</dbReference>
<accession>A0ABP6K804</accession>
<dbReference type="InterPro" id="IPR004027">
    <property type="entry name" value="SEC_C_motif"/>
</dbReference>
<organism evidence="1 2">
    <name type="scientific">Streptomyces enissocaesilis</name>
    <dbReference type="NCBI Taxonomy" id="332589"/>
    <lineage>
        <taxon>Bacteria</taxon>
        <taxon>Bacillati</taxon>
        <taxon>Actinomycetota</taxon>
        <taxon>Actinomycetes</taxon>
        <taxon>Kitasatosporales</taxon>
        <taxon>Streptomycetaceae</taxon>
        <taxon>Streptomyces</taxon>
        <taxon>Streptomyces rochei group</taxon>
    </lineage>
</organism>
<sequence>MPDRNFLAVGELDRIIDHLAEQTLPVSTLDQVDAATRDMGGMTFAMAATAAARGDNALLGVLPEDLPRRKAMIRPRLRMMIAALGAGVTSLCEHTQQIRPLLLSCDPPTLVCMQPACIAKVDQNAQRQGFRWDNHCDGCGRPTEVVFPYMTTLGPLSISGHLCKPCSTEMTSAAQQLVSEAMARKDPCPCGSGRRFKRCHGRVA</sequence>
<dbReference type="EMBL" id="BAAAUD010000107">
    <property type="protein sequence ID" value="GAA2972266.1"/>
    <property type="molecule type" value="Genomic_DNA"/>
</dbReference>
<gene>
    <name evidence="1" type="ORF">GCM10010446_66070</name>
</gene>
<dbReference type="Gene3D" id="3.10.450.50">
    <property type="match status" value="1"/>
</dbReference>
<evidence type="ECO:0000313" key="2">
    <source>
        <dbReference type="Proteomes" id="UP001500403"/>
    </source>
</evidence>
<dbReference type="RefSeq" id="WP_344500518.1">
    <property type="nucleotide sequence ID" value="NZ_BAAAUD010000107.1"/>
</dbReference>
<reference evidence="2" key="1">
    <citation type="journal article" date="2019" name="Int. J. Syst. Evol. Microbiol.">
        <title>The Global Catalogue of Microorganisms (GCM) 10K type strain sequencing project: providing services to taxonomists for standard genome sequencing and annotation.</title>
        <authorList>
            <consortium name="The Broad Institute Genomics Platform"/>
            <consortium name="The Broad Institute Genome Sequencing Center for Infectious Disease"/>
            <person name="Wu L."/>
            <person name="Ma J."/>
        </authorList>
    </citation>
    <scope>NUCLEOTIDE SEQUENCE [LARGE SCALE GENOMIC DNA]</scope>
    <source>
        <strain evidence="2">JCM 9088</strain>
    </source>
</reference>